<dbReference type="SUPFAM" id="SSF46785">
    <property type="entry name" value="Winged helix' DNA-binding domain"/>
    <property type="match status" value="1"/>
</dbReference>
<dbReference type="InterPro" id="IPR012318">
    <property type="entry name" value="HTH_CRP"/>
</dbReference>
<comment type="caution">
    <text evidence="6">The sequence shown here is derived from an EMBL/GenBank/DDBJ whole genome shotgun (WGS) entry which is preliminary data.</text>
</comment>
<keyword evidence="1" id="KW-0805">Transcription regulation</keyword>
<dbReference type="AlphaFoldDB" id="A0A839T4B5"/>
<dbReference type="PANTHER" id="PTHR24567">
    <property type="entry name" value="CRP FAMILY TRANSCRIPTIONAL REGULATORY PROTEIN"/>
    <property type="match status" value="1"/>
</dbReference>
<evidence type="ECO:0000256" key="3">
    <source>
        <dbReference type="ARBA" id="ARBA00023163"/>
    </source>
</evidence>
<dbReference type="SMART" id="SM00100">
    <property type="entry name" value="cNMP"/>
    <property type="match status" value="1"/>
</dbReference>
<dbReference type="GO" id="GO:0003677">
    <property type="term" value="F:DNA binding"/>
    <property type="evidence" value="ECO:0007669"/>
    <property type="project" value="UniProtKB-KW"/>
</dbReference>
<feature type="domain" description="Cyclic nucleotide-binding" evidence="4">
    <location>
        <begin position="16"/>
        <end position="136"/>
    </location>
</feature>
<evidence type="ECO:0000313" key="6">
    <source>
        <dbReference type="EMBL" id="MBB3102775.1"/>
    </source>
</evidence>
<dbReference type="EMBL" id="JACHXI010000004">
    <property type="protein sequence ID" value="MBB3102775.1"/>
    <property type="molecule type" value="Genomic_DNA"/>
</dbReference>
<evidence type="ECO:0000313" key="7">
    <source>
        <dbReference type="Proteomes" id="UP000549250"/>
    </source>
</evidence>
<dbReference type="PROSITE" id="PS51063">
    <property type="entry name" value="HTH_CRP_2"/>
    <property type="match status" value="1"/>
</dbReference>
<organism evidence="6 7">
    <name type="scientific">Azomonas macrocytogenes</name>
    <name type="common">Azotobacter macrocytogenes</name>
    <dbReference type="NCBI Taxonomy" id="69962"/>
    <lineage>
        <taxon>Bacteria</taxon>
        <taxon>Pseudomonadati</taxon>
        <taxon>Pseudomonadota</taxon>
        <taxon>Gammaproteobacteria</taxon>
        <taxon>Pseudomonadales</taxon>
        <taxon>Pseudomonadaceae</taxon>
        <taxon>Azomonas</taxon>
    </lineage>
</organism>
<dbReference type="PROSITE" id="PS50042">
    <property type="entry name" value="CNMP_BINDING_3"/>
    <property type="match status" value="1"/>
</dbReference>
<dbReference type="GO" id="GO:0003700">
    <property type="term" value="F:DNA-binding transcription factor activity"/>
    <property type="evidence" value="ECO:0007669"/>
    <property type="project" value="TreeGrafter"/>
</dbReference>
<dbReference type="SMART" id="SM00419">
    <property type="entry name" value="HTH_CRP"/>
    <property type="match status" value="1"/>
</dbReference>
<dbReference type="Proteomes" id="UP000549250">
    <property type="component" value="Unassembled WGS sequence"/>
</dbReference>
<protein>
    <submittedName>
        <fullName evidence="6">CRP-like cAMP-binding protein</fullName>
    </submittedName>
</protein>
<reference evidence="6 7" key="1">
    <citation type="submission" date="2020-08" db="EMBL/GenBank/DDBJ databases">
        <title>Genomic Encyclopedia of Type Strains, Phase III (KMG-III): the genomes of soil and plant-associated and newly described type strains.</title>
        <authorList>
            <person name="Whitman W."/>
        </authorList>
    </citation>
    <scope>NUCLEOTIDE SEQUENCE [LARGE SCALE GENOMIC DNA]</scope>
    <source>
        <strain evidence="6 7">CECT 4462</strain>
    </source>
</reference>
<dbReference type="Pfam" id="PF13545">
    <property type="entry name" value="HTH_Crp_2"/>
    <property type="match status" value="1"/>
</dbReference>
<keyword evidence="2" id="KW-0238">DNA-binding</keyword>
<evidence type="ECO:0000259" key="4">
    <source>
        <dbReference type="PROSITE" id="PS50042"/>
    </source>
</evidence>
<dbReference type="PANTHER" id="PTHR24567:SF74">
    <property type="entry name" value="HTH-TYPE TRANSCRIPTIONAL REGULATOR ARCR"/>
    <property type="match status" value="1"/>
</dbReference>
<dbReference type="CDD" id="cd00092">
    <property type="entry name" value="HTH_CRP"/>
    <property type="match status" value="1"/>
</dbReference>
<dbReference type="InterPro" id="IPR036390">
    <property type="entry name" value="WH_DNA-bd_sf"/>
</dbReference>
<evidence type="ECO:0000256" key="2">
    <source>
        <dbReference type="ARBA" id="ARBA00023125"/>
    </source>
</evidence>
<dbReference type="SUPFAM" id="SSF51206">
    <property type="entry name" value="cAMP-binding domain-like"/>
    <property type="match status" value="1"/>
</dbReference>
<sequence length="231" mass="26481">MSTLGELPWYWDRFDFFEGTSSEVREKVMARTERHEFRRGATIFRANDPATRIFLLEQGLVKIFHLSGQGEITIFWFCVPGDPFGAGGISGASEQAVFAQALERSVVHSLSRADFECLLHEHPRLAINMIKQVSGRLRLACDAVTDKITRRTDARLARILVRLARNWGELQGEEIRFRVRITHQELAHLAGSCRQTVSSILSDFMRQGLIRFERRILVVVRPELLIARMDD</sequence>
<dbReference type="InterPro" id="IPR018490">
    <property type="entry name" value="cNMP-bd_dom_sf"/>
</dbReference>
<dbReference type="InterPro" id="IPR000595">
    <property type="entry name" value="cNMP-bd_dom"/>
</dbReference>
<name>A0A839T4B5_AZOMA</name>
<evidence type="ECO:0000259" key="5">
    <source>
        <dbReference type="PROSITE" id="PS51063"/>
    </source>
</evidence>
<proteinExistence type="predicted"/>
<feature type="domain" description="HTH crp-type" evidence="5">
    <location>
        <begin position="150"/>
        <end position="223"/>
    </location>
</feature>
<accession>A0A839T4B5</accession>
<evidence type="ECO:0000256" key="1">
    <source>
        <dbReference type="ARBA" id="ARBA00023015"/>
    </source>
</evidence>
<dbReference type="InterPro" id="IPR014710">
    <property type="entry name" value="RmlC-like_jellyroll"/>
</dbReference>
<dbReference type="RefSeq" id="WP_183165754.1">
    <property type="nucleotide sequence ID" value="NZ_JACHXI010000004.1"/>
</dbReference>
<dbReference type="InterPro" id="IPR036388">
    <property type="entry name" value="WH-like_DNA-bd_sf"/>
</dbReference>
<dbReference type="InterPro" id="IPR050397">
    <property type="entry name" value="Env_Response_Regulators"/>
</dbReference>
<keyword evidence="3" id="KW-0804">Transcription</keyword>
<gene>
    <name evidence="6" type="ORF">FHR87_001163</name>
</gene>
<dbReference type="GO" id="GO:0005829">
    <property type="term" value="C:cytosol"/>
    <property type="evidence" value="ECO:0007669"/>
    <property type="project" value="TreeGrafter"/>
</dbReference>
<dbReference type="Gene3D" id="1.10.10.10">
    <property type="entry name" value="Winged helix-like DNA-binding domain superfamily/Winged helix DNA-binding domain"/>
    <property type="match status" value="1"/>
</dbReference>
<dbReference type="Gene3D" id="2.60.120.10">
    <property type="entry name" value="Jelly Rolls"/>
    <property type="match status" value="1"/>
</dbReference>
<dbReference type="CDD" id="cd00038">
    <property type="entry name" value="CAP_ED"/>
    <property type="match status" value="1"/>
</dbReference>
<keyword evidence="7" id="KW-1185">Reference proteome</keyword>
<dbReference type="Pfam" id="PF00027">
    <property type="entry name" value="cNMP_binding"/>
    <property type="match status" value="1"/>
</dbReference>